<sequence>MNLLLISLFLGLISAFSATKAAENLVDEDAVFNNTVDSVLSRRSLRKRDVWFDCENTEFRPMLQQALQDAIPIIENMIDHLDLILGLYVNGNSGELKASKATREQRTFDENNAILSYNMIVSKIYFGAGNLDNIDGLQRVRSTRNTANGILFQFRAYAAGTVTPLQPNGRRDVAIYCDQAEYLSDRDHLGRTYYQGVNGRWYLSQRDGINLALGRETYWVPKVEVCSLTGVPGETRFGAVPTLPGMKAHWLPVQKDIEDTEVVVEESITFCPLHFKDWIETERTRTQNRLHWRNMHVPIGSNPTPDQQQLIEQLLGLPVMSATARIGGMKWLSNFVVQTLIHESTHAPSFLGPGVTPLSEHSFSFPSRSFTISKRSN</sequence>
<protein>
    <submittedName>
        <fullName evidence="2">Uncharacterized protein</fullName>
    </submittedName>
</protein>
<keyword evidence="3" id="KW-1185">Reference proteome</keyword>
<reference evidence="2 3" key="1">
    <citation type="submission" date="2024-07" db="EMBL/GenBank/DDBJ databases">
        <title>Section-level genome sequencing and comparative genomics of Aspergillus sections Usti and Cavernicolus.</title>
        <authorList>
            <consortium name="Lawrence Berkeley National Laboratory"/>
            <person name="Nybo J.L."/>
            <person name="Vesth T.C."/>
            <person name="Theobald S."/>
            <person name="Frisvad J.C."/>
            <person name="Larsen T.O."/>
            <person name="Kjaerboelling I."/>
            <person name="Rothschild-Mancinelli K."/>
            <person name="Lyhne E.K."/>
            <person name="Kogle M.E."/>
            <person name="Barry K."/>
            <person name="Clum A."/>
            <person name="Na H."/>
            <person name="Ledsgaard L."/>
            <person name="Lin J."/>
            <person name="Lipzen A."/>
            <person name="Kuo A."/>
            <person name="Riley R."/>
            <person name="Mondo S."/>
            <person name="Labutti K."/>
            <person name="Haridas S."/>
            <person name="Pangalinan J."/>
            <person name="Salamov A.A."/>
            <person name="Simmons B.A."/>
            <person name="Magnuson J.K."/>
            <person name="Chen J."/>
            <person name="Drula E."/>
            <person name="Henrissat B."/>
            <person name="Wiebenga A."/>
            <person name="Lubbers R.J."/>
            <person name="Gomes A.C."/>
            <person name="Makela M.R."/>
            <person name="Stajich J."/>
            <person name="Grigoriev I.V."/>
            <person name="Mortensen U.H."/>
            <person name="De Vries R.P."/>
            <person name="Baker S.E."/>
            <person name="Andersen M.R."/>
        </authorList>
    </citation>
    <scope>NUCLEOTIDE SEQUENCE [LARGE SCALE GENOMIC DNA]</scope>
    <source>
        <strain evidence="2 3">CBS 123904</strain>
    </source>
</reference>
<evidence type="ECO:0000313" key="2">
    <source>
        <dbReference type="EMBL" id="KAL2836454.1"/>
    </source>
</evidence>
<accession>A0ABR4J8R5</accession>
<evidence type="ECO:0000313" key="3">
    <source>
        <dbReference type="Proteomes" id="UP001610446"/>
    </source>
</evidence>
<organism evidence="2 3">
    <name type="scientific">Aspergillus pseudoustus</name>
    <dbReference type="NCBI Taxonomy" id="1810923"/>
    <lineage>
        <taxon>Eukaryota</taxon>
        <taxon>Fungi</taxon>
        <taxon>Dikarya</taxon>
        <taxon>Ascomycota</taxon>
        <taxon>Pezizomycotina</taxon>
        <taxon>Eurotiomycetes</taxon>
        <taxon>Eurotiomycetidae</taxon>
        <taxon>Eurotiales</taxon>
        <taxon>Aspergillaceae</taxon>
        <taxon>Aspergillus</taxon>
        <taxon>Aspergillus subgen. Nidulantes</taxon>
    </lineage>
</organism>
<proteinExistence type="predicted"/>
<keyword evidence="1" id="KW-0732">Signal</keyword>
<feature type="signal peptide" evidence="1">
    <location>
        <begin position="1"/>
        <end position="21"/>
    </location>
</feature>
<name>A0ABR4J8R5_9EURO</name>
<gene>
    <name evidence="2" type="ORF">BJY01DRAFT_238255</name>
</gene>
<evidence type="ECO:0000256" key="1">
    <source>
        <dbReference type="SAM" id="SignalP"/>
    </source>
</evidence>
<dbReference type="EMBL" id="JBFXLU010000178">
    <property type="protein sequence ID" value="KAL2836454.1"/>
    <property type="molecule type" value="Genomic_DNA"/>
</dbReference>
<feature type="chain" id="PRO_5045045339" evidence="1">
    <location>
        <begin position="22"/>
        <end position="377"/>
    </location>
</feature>
<dbReference type="Proteomes" id="UP001610446">
    <property type="component" value="Unassembled WGS sequence"/>
</dbReference>
<comment type="caution">
    <text evidence="2">The sequence shown here is derived from an EMBL/GenBank/DDBJ whole genome shotgun (WGS) entry which is preliminary data.</text>
</comment>